<comment type="similarity">
    <text evidence="2">Belongs to the asparagine synthetase family.</text>
</comment>
<keyword evidence="5" id="KW-0067">ATP-binding</keyword>
<evidence type="ECO:0000256" key="5">
    <source>
        <dbReference type="ARBA" id="ARBA00022840"/>
    </source>
</evidence>
<feature type="domain" description="Glutamine amidotransferase type-2" evidence="9">
    <location>
        <begin position="93"/>
        <end position="153"/>
    </location>
</feature>
<keyword evidence="4" id="KW-0547">Nucleotide-binding</keyword>
<evidence type="ECO:0000259" key="8">
    <source>
        <dbReference type="Pfam" id="PF00733"/>
    </source>
</evidence>
<evidence type="ECO:0000256" key="3">
    <source>
        <dbReference type="ARBA" id="ARBA00012737"/>
    </source>
</evidence>
<dbReference type="InterPro" id="IPR001962">
    <property type="entry name" value="Asn_synthase"/>
</dbReference>
<reference evidence="10 11" key="1">
    <citation type="submission" date="2016-10" db="EMBL/GenBank/DDBJ databases">
        <authorList>
            <person name="de Groot N.N."/>
        </authorList>
    </citation>
    <scope>NUCLEOTIDE SEQUENCE [LARGE SCALE GENOMIC DNA]</scope>
    <source>
        <strain evidence="10 11">ATCC 43154</strain>
    </source>
</reference>
<organism evidence="10 11">
    <name type="scientific">Rugamonas rubra</name>
    <dbReference type="NCBI Taxonomy" id="758825"/>
    <lineage>
        <taxon>Bacteria</taxon>
        <taxon>Pseudomonadati</taxon>
        <taxon>Pseudomonadota</taxon>
        <taxon>Betaproteobacteria</taxon>
        <taxon>Burkholderiales</taxon>
        <taxon>Oxalobacteraceae</taxon>
        <taxon>Telluria group</taxon>
        <taxon>Rugamonas</taxon>
    </lineage>
</organism>
<dbReference type="GO" id="GO:0005524">
    <property type="term" value="F:ATP binding"/>
    <property type="evidence" value="ECO:0007669"/>
    <property type="project" value="UniProtKB-KW"/>
</dbReference>
<dbReference type="RefSeq" id="WP_093389633.1">
    <property type="nucleotide sequence ID" value="NZ_FOTW01000021.1"/>
</dbReference>
<dbReference type="Pfam" id="PF13537">
    <property type="entry name" value="GATase_7"/>
    <property type="match status" value="1"/>
</dbReference>
<feature type="site" description="Important for beta-aspartyl-AMP intermediate formation" evidence="7">
    <location>
        <position position="350"/>
    </location>
</feature>
<dbReference type="AlphaFoldDB" id="A0A1I4R4Q9"/>
<dbReference type="SUPFAM" id="SSF56235">
    <property type="entry name" value="N-terminal nucleophile aminohydrolases (Ntn hydrolases)"/>
    <property type="match status" value="1"/>
</dbReference>
<gene>
    <name evidence="10" type="ORF">SAMN02982985_04173</name>
</gene>
<dbReference type="SUPFAM" id="SSF52402">
    <property type="entry name" value="Adenine nucleotide alpha hydrolases-like"/>
    <property type="match status" value="1"/>
</dbReference>
<feature type="domain" description="Asparagine synthetase" evidence="8">
    <location>
        <begin position="229"/>
        <end position="609"/>
    </location>
</feature>
<dbReference type="GO" id="GO:0005829">
    <property type="term" value="C:cytosol"/>
    <property type="evidence" value="ECO:0007669"/>
    <property type="project" value="TreeGrafter"/>
</dbReference>
<name>A0A1I4R4Q9_9BURK</name>
<dbReference type="EC" id="6.3.5.4" evidence="3"/>
<accession>A0A1I4R4Q9</accession>
<dbReference type="Proteomes" id="UP000199470">
    <property type="component" value="Unassembled WGS sequence"/>
</dbReference>
<dbReference type="GO" id="GO:0006529">
    <property type="term" value="P:asparagine biosynthetic process"/>
    <property type="evidence" value="ECO:0007669"/>
    <property type="project" value="InterPro"/>
</dbReference>
<evidence type="ECO:0000256" key="4">
    <source>
        <dbReference type="ARBA" id="ARBA00022741"/>
    </source>
</evidence>
<evidence type="ECO:0000313" key="11">
    <source>
        <dbReference type="Proteomes" id="UP000199470"/>
    </source>
</evidence>
<dbReference type="InterPro" id="IPR029055">
    <property type="entry name" value="Ntn_hydrolases_N"/>
</dbReference>
<dbReference type="InterPro" id="IPR051786">
    <property type="entry name" value="ASN_synthetase/amidase"/>
</dbReference>
<keyword evidence="11" id="KW-1185">Reference proteome</keyword>
<sequence length="631" mass="68631">MSGVCGWLGAGRRRAGMGTPAGAPSMRLLRMARELHRFDGAPLQTLLADGGALAVAAHAGSAHLHSRDGLLVALWGRPQLAGAGGDVATAVAQRWQERGLEVCAALSGPFALCLLDSVNGQALLAVDRAGCHALQYQCRDGDLLFASSLNALQAHPQARRELDPQSLYNYLYFHTVPGPATVHQDCRRLLPGEYLHFRRGAARRGRYWQIDYDEAAARPFAPQRDELIGLLEAAVRRAAGAHAVGAFLGGGTDSSTLAAMLGRVGGAPARTYSIGFDVPGYDEPDYARLAARHVGSVHHEHRVTADEVVAAVPRLAAVFDQPFGDAAAVPAFYCAQMARADGVHRLLGGDGGAELFGGNERYARQAVLARYERLPAVLRQALLEPLLFRLLTGERPALLRKARRYIEQAVLTMPARLESHNLLQGYGPGRVLERDFLAEVDAGAPLGQLAEAYSQSHGLSQINRLLALDLRFTLADNDLPKVNKACELAGVEVGYPLLDDALVAFAARLAPRHKLDGVRLRPFFKQALRGVLPGTALRKRKHGFGLPVGHWLRRHAGLQALAYDSLSDLKARRIVRADFIDTLLGRHLPRHPGHHGTMVWVLMMLEQWFGQRETAVHPPEEAHDELEIRQG</sequence>
<dbReference type="Gene3D" id="3.40.50.620">
    <property type="entry name" value="HUPs"/>
    <property type="match status" value="1"/>
</dbReference>
<dbReference type="STRING" id="758825.SAMN02982985_04173"/>
<dbReference type="InterPro" id="IPR006426">
    <property type="entry name" value="Asn_synth_AEB"/>
</dbReference>
<evidence type="ECO:0000256" key="1">
    <source>
        <dbReference type="ARBA" id="ARBA00005187"/>
    </source>
</evidence>
<dbReference type="InterPro" id="IPR017932">
    <property type="entry name" value="GATase_2_dom"/>
</dbReference>
<comment type="catalytic activity">
    <reaction evidence="6">
        <text>L-aspartate + L-glutamine + ATP + H2O = L-asparagine + L-glutamate + AMP + diphosphate + H(+)</text>
        <dbReference type="Rhea" id="RHEA:12228"/>
        <dbReference type="ChEBI" id="CHEBI:15377"/>
        <dbReference type="ChEBI" id="CHEBI:15378"/>
        <dbReference type="ChEBI" id="CHEBI:29985"/>
        <dbReference type="ChEBI" id="CHEBI:29991"/>
        <dbReference type="ChEBI" id="CHEBI:30616"/>
        <dbReference type="ChEBI" id="CHEBI:33019"/>
        <dbReference type="ChEBI" id="CHEBI:58048"/>
        <dbReference type="ChEBI" id="CHEBI:58359"/>
        <dbReference type="ChEBI" id="CHEBI:456215"/>
        <dbReference type="EC" id="6.3.5.4"/>
    </reaction>
</comment>
<dbReference type="GO" id="GO:0004066">
    <property type="term" value="F:asparagine synthase (glutamine-hydrolyzing) activity"/>
    <property type="evidence" value="ECO:0007669"/>
    <property type="project" value="UniProtKB-EC"/>
</dbReference>
<dbReference type="Pfam" id="PF00733">
    <property type="entry name" value="Asn_synthase"/>
    <property type="match status" value="1"/>
</dbReference>
<dbReference type="PANTHER" id="PTHR43284:SF1">
    <property type="entry name" value="ASPARAGINE SYNTHETASE"/>
    <property type="match status" value="1"/>
</dbReference>
<dbReference type="Gene3D" id="3.60.20.10">
    <property type="entry name" value="Glutamine Phosphoribosylpyrophosphate, subunit 1, domain 1"/>
    <property type="match status" value="1"/>
</dbReference>
<protein>
    <recommendedName>
        <fullName evidence="3">asparagine synthase (glutamine-hydrolyzing)</fullName>
        <ecNumber evidence="3">6.3.5.4</ecNumber>
    </recommendedName>
</protein>
<dbReference type="EMBL" id="FOTW01000021">
    <property type="protein sequence ID" value="SFM47247.1"/>
    <property type="molecule type" value="Genomic_DNA"/>
</dbReference>
<evidence type="ECO:0000256" key="2">
    <source>
        <dbReference type="ARBA" id="ARBA00005752"/>
    </source>
</evidence>
<evidence type="ECO:0000259" key="9">
    <source>
        <dbReference type="Pfam" id="PF13537"/>
    </source>
</evidence>
<proteinExistence type="inferred from homology"/>
<evidence type="ECO:0000256" key="7">
    <source>
        <dbReference type="PIRSR" id="PIRSR001589-3"/>
    </source>
</evidence>
<evidence type="ECO:0000313" key="10">
    <source>
        <dbReference type="EMBL" id="SFM47247.1"/>
    </source>
</evidence>
<dbReference type="PIRSF" id="PIRSF001589">
    <property type="entry name" value="Asn_synthetase_glu-h"/>
    <property type="match status" value="1"/>
</dbReference>
<evidence type="ECO:0000256" key="6">
    <source>
        <dbReference type="ARBA" id="ARBA00048741"/>
    </source>
</evidence>
<comment type="pathway">
    <text evidence="1">Amino-acid biosynthesis; L-asparagine biosynthesis; L-asparagine from L-aspartate (L-Gln route): step 1/1.</text>
</comment>
<dbReference type="InterPro" id="IPR014729">
    <property type="entry name" value="Rossmann-like_a/b/a_fold"/>
</dbReference>
<dbReference type="PANTHER" id="PTHR43284">
    <property type="entry name" value="ASPARAGINE SYNTHETASE (GLUTAMINE-HYDROLYZING)"/>
    <property type="match status" value="1"/>
</dbReference>
<dbReference type="CDD" id="cd01991">
    <property type="entry name" value="Asn_synthase_B_C"/>
    <property type="match status" value="1"/>
</dbReference>
<dbReference type="OrthoDB" id="9763290at2"/>